<reference evidence="3" key="1">
    <citation type="submission" date="2017-04" db="EMBL/GenBank/DDBJ databases">
        <authorList>
            <person name="Varghese N."/>
            <person name="Submissions S."/>
        </authorList>
    </citation>
    <scope>NUCLEOTIDE SEQUENCE [LARGE SCALE GENOMIC DNA]</scope>
    <source>
        <strain evidence="3">B4P</strain>
    </source>
</reference>
<dbReference type="AlphaFoldDB" id="A0A1X7FSA9"/>
<keyword evidence="3" id="KW-1185">Reference proteome</keyword>
<name>A0A1X7FSA9_9HYPH</name>
<proteinExistence type="predicted"/>
<evidence type="ECO:0000259" key="1">
    <source>
        <dbReference type="Pfam" id="PF08885"/>
    </source>
</evidence>
<evidence type="ECO:0000313" key="2">
    <source>
        <dbReference type="EMBL" id="SMF57861.1"/>
    </source>
</evidence>
<dbReference type="STRING" id="464029.SAMN02982989_0651"/>
<feature type="domain" description="GSCFA" evidence="1">
    <location>
        <begin position="47"/>
        <end position="310"/>
    </location>
</feature>
<sequence length="491" mass="56546">MHLSEAQHIRRDLFRRATWPKRVPNSRLYGACDPICVPKFHLSKDDRFFTVGSCFARNIEEYLRRAEMDVLSLSLSFPLSEMRPHSRSNDLLVKYTPASICAELEDALCADHMMSPERYILEGEPGSYYDLNLPTMYPGVTYDRAIERRIAVSNLFARITECNVFVLTLGLIEHWFDKELGRYIATDPNKALISRYPDRFEFRQLGYVENSRFVERAVEMVAKANPTVRIILTTSPVPLMQTFTDQDVIIANSYSKSILRTISQEVAQKYSFVDYFPSYEMVTMSPPDVAWDNDLRHVRDSMVGIVMKKFFETYFGDEARVGDISAAYGRAKLKLDRSDLTAIDDFRILEDKLKHDKAFVTSYCQAAITAKLAPEADRISLLLIERFPGAWSDILRARALMLYPDYAGALQHLKRAKEYPNTLYHAGGWEMEIGRLTADVAIELSGACSVVDAICSEFASADKKPWIKKRMLNVLRREERYEELERVKRYL</sequence>
<dbReference type="Proteomes" id="UP000192903">
    <property type="component" value="Unassembled WGS sequence"/>
</dbReference>
<dbReference type="RefSeq" id="WP_085423579.1">
    <property type="nucleotide sequence ID" value="NZ_FXAF01000008.1"/>
</dbReference>
<accession>A0A1X7FSA9</accession>
<dbReference type="InterPro" id="IPR014982">
    <property type="entry name" value="GSCFA"/>
</dbReference>
<dbReference type="Pfam" id="PF08885">
    <property type="entry name" value="GSCFA"/>
    <property type="match status" value="1"/>
</dbReference>
<dbReference type="OrthoDB" id="369216at2"/>
<organism evidence="2 3">
    <name type="scientific">Xaviernesmea oryzae</name>
    <dbReference type="NCBI Taxonomy" id="464029"/>
    <lineage>
        <taxon>Bacteria</taxon>
        <taxon>Pseudomonadati</taxon>
        <taxon>Pseudomonadota</taxon>
        <taxon>Alphaproteobacteria</taxon>
        <taxon>Hyphomicrobiales</taxon>
        <taxon>Rhizobiaceae</taxon>
        <taxon>Rhizobium/Agrobacterium group</taxon>
        <taxon>Xaviernesmea</taxon>
    </lineage>
</organism>
<dbReference type="EMBL" id="FXAF01000008">
    <property type="protein sequence ID" value="SMF57861.1"/>
    <property type="molecule type" value="Genomic_DNA"/>
</dbReference>
<gene>
    <name evidence="2" type="ORF">SAMN02982989_0651</name>
</gene>
<evidence type="ECO:0000313" key="3">
    <source>
        <dbReference type="Proteomes" id="UP000192903"/>
    </source>
</evidence>
<protein>
    <submittedName>
        <fullName evidence="2">GSCFA family protein</fullName>
    </submittedName>
</protein>